<evidence type="ECO:0000259" key="9">
    <source>
        <dbReference type="Pfam" id="PF13839"/>
    </source>
</evidence>
<evidence type="ECO:0000256" key="6">
    <source>
        <dbReference type="ARBA" id="ARBA00023136"/>
    </source>
</evidence>
<keyword evidence="4" id="KW-0735">Signal-anchor</keyword>
<dbReference type="PANTHER" id="PTHR32285:SF48">
    <property type="entry name" value="PROTEIN TRICHOME BIREFRINGENCE-LIKE 19"/>
    <property type="match status" value="1"/>
</dbReference>
<keyword evidence="3 8" id="KW-0812">Transmembrane</keyword>
<dbReference type="InterPro" id="IPR025846">
    <property type="entry name" value="TBL_N"/>
</dbReference>
<protein>
    <submittedName>
        <fullName evidence="11">OLC1v1036627C1</fullName>
    </submittedName>
</protein>
<keyword evidence="12" id="KW-1185">Reference proteome</keyword>
<dbReference type="GO" id="GO:0016020">
    <property type="term" value="C:membrane"/>
    <property type="evidence" value="ECO:0007669"/>
    <property type="project" value="UniProtKB-SubCell"/>
</dbReference>
<name>A0AAV1CZ03_OLDCO</name>
<organism evidence="11 12">
    <name type="scientific">Oldenlandia corymbosa var. corymbosa</name>
    <dbReference type="NCBI Taxonomy" id="529605"/>
    <lineage>
        <taxon>Eukaryota</taxon>
        <taxon>Viridiplantae</taxon>
        <taxon>Streptophyta</taxon>
        <taxon>Embryophyta</taxon>
        <taxon>Tracheophyta</taxon>
        <taxon>Spermatophyta</taxon>
        <taxon>Magnoliopsida</taxon>
        <taxon>eudicotyledons</taxon>
        <taxon>Gunneridae</taxon>
        <taxon>Pentapetalae</taxon>
        <taxon>asterids</taxon>
        <taxon>lamiids</taxon>
        <taxon>Gentianales</taxon>
        <taxon>Rubiaceae</taxon>
        <taxon>Rubioideae</taxon>
        <taxon>Spermacoceae</taxon>
        <taxon>Hedyotis-Oldenlandia complex</taxon>
        <taxon>Oldenlandia</taxon>
    </lineage>
</organism>
<comment type="similarity">
    <text evidence="2">Belongs to the PC-esterase family. TBL subfamily.</text>
</comment>
<evidence type="ECO:0000313" key="11">
    <source>
        <dbReference type="EMBL" id="CAI9099763.1"/>
    </source>
</evidence>
<sequence length="434" mass="50204">MRDQLEEEEGDQQHHQQQHSSIQHTSSNPIAKLAFFSTFLVVTLLVIIYPPFDYSNDPRKIFESAPSLWYLNSTTSAHDEGKEANSSENCDLFTGDWVPDPDEPYYTNETCHKMYAFQNCLKNGRPDSGYLKWRWKPDGCELPKFDPDRFLELVRGKSMAFVGDSLARNHMQSLGCLLSKVAAHPEDVKAEEREEWVFKDYNFNISAYWSAFLTKTEKSEKGPGNIYLDEFNEYWTAKIENYDYMIISAGPWFFHTTMYYEKRRLFGCNNCKEENVPDIGFYSAYQKALRTSLRAMRELAKPGATFFVRSVSPIHFDGGPWDNGGHCNRTEPLKRKETSLDPYSAILRGIQMEEVEIAQKEGSKKGLSFRLIDVTSSMRLRPDGHPDVYCRGPNEKVAHDCLHWCLPGPIDVWNEFLLQLLIRDQDRRNSNDTV</sequence>
<keyword evidence="5 8" id="KW-1133">Transmembrane helix</keyword>
<dbReference type="EMBL" id="OX459120">
    <property type="protein sequence ID" value="CAI9099763.1"/>
    <property type="molecule type" value="Genomic_DNA"/>
</dbReference>
<dbReference type="InterPro" id="IPR029962">
    <property type="entry name" value="TBL"/>
</dbReference>
<dbReference type="PANTHER" id="PTHR32285">
    <property type="entry name" value="PROTEIN TRICHOME BIREFRINGENCE-LIKE 9-RELATED"/>
    <property type="match status" value="1"/>
</dbReference>
<evidence type="ECO:0000259" key="10">
    <source>
        <dbReference type="Pfam" id="PF14416"/>
    </source>
</evidence>
<reference evidence="11" key="1">
    <citation type="submission" date="2023-03" db="EMBL/GenBank/DDBJ databases">
        <authorList>
            <person name="Julca I."/>
        </authorList>
    </citation>
    <scope>NUCLEOTIDE SEQUENCE</scope>
</reference>
<evidence type="ECO:0000256" key="1">
    <source>
        <dbReference type="ARBA" id="ARBA00004167"/>
    </source>
</evidence>
<dbReference type="Pfam" id="PF14416">
    <property type="entry name" value="PMR5N"/>
    <property type="match status" value="1"/>
</dbReference>
<dbReference type="AlphaFoldDB" id="A0AAV1CZ03"/>
<feature type="domain" description="Trichome birefringence-like N-terminal" evidence="10">
    <location>
        <begin position="88"/>
        <end position="141"/>
    </location>
</feature>
<feature type="region of interest" description="Disordered" evidence="7">
    <location>
        <begin position="1"/>
        <end position="23"/>
    </location>
</feature>
<evidence type="ECO:0000313" key="12">
    <source>
        <dbReference type="Proteomes" id="UP001161247"/>
    </source>
</evidence>
<feature type="domain" description="Trichome birefringence-like C-terminal" evidence="9">
    <location>
        <begin position="142"/>
        <end position="419"/>
    </location>
</feature>
<dbReference type="Proteomes" id="UP001161247">
    <property type="component" value="Chromosome 3"/>
</dbReference>
<accession>A0AAV1CZ03</accession>
<evidence type="ECO:0000256" key="2">
    <source>
        <dbReference type="ARBA" id="ARBA00007727"/>
    </source>
</evidence>
<evidence type="ECO:0000256" key="7">
    <source>
        <dbReference type="SAM" id="MobiDB-lite"/>
    </source>
</evidence>
<evidence type="ECO:0000256" key="4">
    <source>
        <dbReference type="ARBA" id="ARBA00022968"/>
    </source>
</evidence>
<evidence type="ECO:0000256" key="5">
    <source>
        <dbReference type="ARBA" id="ARBA00022989"/>
    </source>
</evidence>
<proteinExistence type="inferred from homology"/>
<gene>
    <name evidence="11" type="ORF">OLC1_LOCUS9717</name>
</gene>
<evidence type="ECO:0000256" key="3">
    <source>
        <dbReference type="ARBA" id="ARBA00022692"/>
    </source>
</evidence>
<keyword evidence="6 8" id="KW-0472">Membrane</keyword>
<feature type="transmembrane region" description="Helical" evidence="8">
    <location>
        <begin position="33"/>
        <end position="52"/>
    </location>
</feature>
<comment type="subcellular location">
    <subcellularLocation>
        <location evidence="1">Membrane</location>
        <topology evidence="1">Single-pass membrane protein</topology>
    </subcellularLocation>
</comment>
<evidence type="ECO:0000256" key="8">
    <source>
        <dbReference type="SAM" id="Phobius"/>
    </source>
</evidence>
<feature type="compositionally biased region" description="Acidic residues" evidence="7">
    <location>
        <begin position="1"/>
        <end position="10"/>
    </location>
</feature>
<dbReference type="InterPro" id="IPR026057">
    <property type="entry name" value="TBL_C"/>
</dbReference>
<dbReference type="Pfam" id="PF13839">
    <property type="entry name" value="PC-Esterase"/>
    <property type="match status" value="1"/>
</dbReference>
<dbReference type="GO" id="GO:0016413">
    <property type="term" value="F:O-acetyltransferase activity"/>
    <property type="evidence" value="ECO:0007669"/>
    <property type="project" value="InterPro"/>
</dbReference>
<dbReference type="GO" id="GO:0005794">
    <property type="term" value="C:Golgi apparatus"/>
    <property type="evidence" value="ECO:0007669"/>
    <property type="project" value="TreeGrafter"/>
</dbReference>